<comment type="caution">
    <text evidence="1">The sequence shown here is derived from an EMBL/GenBank/DDBJ whole genome shotgun (WGS) entry which is preliminary data.</text>
</comment>
<dbReference type="EMBL" id="PJKA01000010">
    <property type="protein sequence ID" value="PNC18322.1"/>
    <property type="molecule type" value="Genomic_DNA"/>
</dbReference>
<evidence type="ECO:0000313" key="2">
    <source>
        <dbReference type="Proteomes" id="UP000236000"/>
    </source>
</evidence>
<dbReference type="InterPro" id="IPR036583">
    <property type="entry name" value="23S_rRNA_IVS_sf"/>
</dbReference>
<sequence>MEGITRVKSRKFAVRIVHLYQFLCNERKEFVLSKQLLRSGTGIGANLAEAECAISKKDFLSKIYIALKECSETLYWLDLLRDTSFLTEEMHASIYRDGEELKRLLTSTTKTVSLQIKNNS</sequence>
<dbReference type="InterPro" id="IPR012657">
    <property type="entry name" value="23S_rRNA-intervening_sequence"/>
</dbReference>
<protein>
    <submittedName>
        <fullName evidence="1">Four helix bundle protein</fullName>
    </submittedName>
</protein>
<dbReference type="NCBIfam" id="TIGR02436">
    <property type="entry name" value="four helix bundle protein"/>
    <property type="match status" value="1"/>
</dbReference>
<accession>A0A2N8HED4</accession>
<dbReference type="Proteomes" id="UP000236000">
    <property type="component" value="Unassembled WGS sequence"/>
</dbReference>
<name>A0A2N8HED4_9BACT</name>
<dbReference type="OrthoDB" id="285993at2"/>
<dbReference type="PANTHER" id="PTHR38471:SF2">
    <property type="entry name" value="FOUR HELIX BUNDLE PROTEIN"/>
    <property type="match status" value="1"/>
</dbReference>
<dbReference type="Gene3D" id="1.20.1440.60">
    <property type="entry name" value="23S rRNA-intervening sequence"/>
    <property type="match status" value="1"/>
</dbReference>
<proteinExistence type="predicted"/>
<dbReference type="RefSeq" id="WP_102713835.1">
    <property type="nucleotide sequence ID" value="NZ_CABMLK010000001.1"/>
</dbReference>
<gene>
    <name evidence="1" type="ORF">CXU22_06775</name>
</gene>
<dbReference type="PIRSF" id="PIRSF035652">
    <property type="entry name" value="CHP02436"/>
    <property type="match status" value="1"/>
</dbReference>
<dbReference type="AlphaFoldDB" id="A0A2N8HED4"/>
<dbReference type="Pfam" id="PF05635">
    <property type="entry name" value="23S_rRNA_IVP"/>
    <property type="match status" value="1"/>
</dbReference>
<reference evidence="1 2" key="1">
    <citation type="journal article" date="2017" name="BMC Genomics">
        <title>Genome sequencing of 39 Akkermansia muciniphila isolates reveals its population structure, genomic and functional diverisity, and global distribution in mammalian gut microbiotas.</title>
        <authorList>
            <person name="Guo X."/>
            <person name="Li S."/>
            <person name="Zhang J."/>
            <person name="Wu F."/>
            <person name="Li X."/>
            <person name="Wu D."/>
            <person name="Zhang M."/>
            <person name="Ou Z."/>
            <person name="Jie Z."/>
            <person name="Yan Q."/>
            <person name="Li P."/>
            <person name="Yi J."/>
            <person name="Peng Y."/>
        </authorList>
    </citation>
    <scope>NUCLEOTIDE SEQUENCE [LARGE SCALE GENOMIC DNA]</scope>
    <source>
        <strain evidence="1 2">GP24</strain>
    </source>
</reference>
<evidence type="ECO:0000313" key="1">
    <source>
        <dbReference type="EMBL" id="PNC18322.1"/>
    </source>
</evidence>
<organism evidence="1 2">
    <name type="scientific">Akkermansia muciniphila</name>
    <dbReference type="NCBI Taxonomy" id="239935"/>
    <lineage>
        <taxon>Bacteria</taxon>
        <taxon>Pseudomonadati</taxon>
        <taxon>Verrucomicrobiota</taxon>
        <taxon>Verrucomicrobiia</taxon>
        <taxon>Verrucomicrobiales</taxon>
        <taxon>Akkermansiaceae</taxon>
        <taxon>Akkermansia</taxon>
    </lineage>
</organism>
<dbReference type="SUPFAM" id="SSF158446">
    <property type="entry name" value="IVS-encoded protein-like"/>
    <property type="match status" value="1"/>
</dbReference>
<dbReference type="PANTHER" id="PTHR38471">
    <property type="entry name" value="FOUR HELIX BUNDLE PROTEIN"/>
    <property type="match status" value="1"/>
</dbReference>